<dbReference type="Pfam" id="PF13280">
    <property type="entry name" value="WYL"/>
    <property type="match status" value="1"/>
</dbReference>
<feature type="domain" description="WYL" evidence="1">
    <location>
        <begin position="140"/>
        <end position="205"/>
    </location>
</feature>
<dbReference type="InterPro" id="IPR026881">
    <property type="entry name" value="WYL_dom"/>
</dbReference>
<dbReference type="PANTHER" id="PTHR34580">
    <property type="match status" value="1"/>
</dbReference>
<sequence length="322" mass="36435">MTNTERIINVFIDLLHGDELTAEALATKYQVTTRTVQRDLGSLRDLLQKSDLKYVYQHDAKTKTYALRAMNQLAPVTVLALLKQLIGTRAFGKRELDQIANELLDLIEPAAASQVRKLCVTTRSQYVPVSAGDKDLLPRLEQFSEWIASQTTLAFNYEHSDGRHFQSEVGLPISLYFSDYYFYVMMFDGQDSRRVYRLDRFTAIQPEKELKLKVELAKKLDEGAFVNKTYLLHGGNETTYRFRYWGLPKTALDRLPHSHLVPETKTAATANGGGVVIEAHAFEQGTLLWVLSQGTTIKVLEPASLVEKVKQALSQTLAQYQA</sequence>
<reference evidence="3" key="1">
    <citation type="journal article" date="2019" name="Int. J. Syst. Evol. Microbiol.">
        <title>The Global Catalogue of Microorganisms (GCM) 10K type strain sequencing project: providing services to taxonomists for standard genome sequencing and annotation.</title>
        <authorList>
            <consortium name="The Broad Institute Genomics Platform"/>
            <consortium name="The Broad Institute Genome Sequencing Center for Infectious Disease"/>
            <person name="Wu L."/>
            <person name="Ma J."/>
        </authorList>
    </citation>
    <scope>NUCLEOTIDE SEQUENCE [LARGE SCALE GENOMIC DNA]</scope>
    <source>
        <strain evidence="3">CCM 8932</strain>
    </source>
</reference>
<evidence type="ECO:0000313" key="2">
    <source>
        <dbReference type="EMBL" id="MFC6164734.1"/>
    </source>
</evidence>
<dbReference type="EMBL" id="JBHSSD010000037">
    <property type="protein sequence ID" value="MFC6164734.1"/>
    <property type="molecule type" value="Genomic_DNA"/>
</dbReference>
<protein>
    <submittedName>
        <fullName evidence="2">Helix-turn-helix transcriptional regulator</fullName>
    </submittedName>
</protein>
<evidence type="ECO:0000313" key="3">
    <source>
        <dbReference type="Proteomes" id="UP001596253"/>
    </source>
</evidence>
<evidence type="ECO:0000259" key="1">
    <source>
        <dbReference type="Pfam" id="PF13280"/>
    </source>
</evidence>
<dbReference type="Proteomes" id="UP001596253">
    <property type="component" value="Unassembled WGS sequence"/>
</dbReference>
<proteinExistence type="predicted"/>
<accession>A0ABW1R5R7</accession>
<dbReference type="RefSeq" id="WP_137640546.1">
    <property type="nucleotide sequence ID" value="NZ_BJDK01000022.1"/>
</dbReference>
<comment type="caution">
    <text evidence="2">The sequence shown here is derived from an EMBL/GenBank/DDBJ whole genome shotgun (WGS) entry which is preliminary data.</text>
</comment>
<organism evidence="2 3">
    <name type="scientific">Lactiplantibacillus dongliensis</name>
    <dbReference type="NCBI Taxonomy" id="2559919"/>
    <lineage>
        <taxon>Bacteria</taxon>
        <taxon>Bacillati</taxon>
        <taxon>Bacillota</taxon>
        <taxon>Bacilli</taxon>
        <taxon>Lactobacillales</taxon>
        <taxon>Lactobacillaceae</taxon>
        <taxon>Lactiplantibacillus</taxon>
    </lineage>
</organism>
<name>A0ABW1R5R7_9LACO</name>
<dbReference type="InterPro" id="IPR051534">
    <property type="entry name" value="CBASS_pafABC_assoc_protein"/>
</dbReference>
<gene>
    <name evidence="2" type="ORF">ACFP3T_08650</name>
</gene>
<keyword evidence="3" id="KW-1185">Reference proteome</keyword>
<dbReference type="PANTHER" id="PTHR34580:SF1">
    <property type="entry name" value="PROTEIN PAFC"/>
    <property type="match status" value="1"/>
</dbReference>
<dbReference type="PROSITE" id="PS52050">
    <property type="entry name" value="WYL"/>
    <property type="match status" value="1"/>
</dbReference>